<dbReference type="InterPro" id="IPR058240">
    <property type="entry name" value="rSAM_sf"/>
</dbReference>
<evidence type="ECO:0000256" key="3">
    <source>
        <dbReference type="ARBA" id="ARBA00023004"/>
    </source>
</evidence>
<dbReference type="Gene3D" id="3.20.20.70">
    <property type="entry name" value="Aldolase class I"/>
    <property type="match status" value="1"/>
</dbReference>
<dbReference type="AlphaFoldDB" id="A0A3N0ASV7"/>
<gene>
    <name evidence="6" type="ORF">DMP08_12165</name>
</gene>
<dbReference type="GO" id="GO:0051536">
    <property type="term" value="F:iron-sulfur cluster binding"/>
    <property type="evidence" value="ECO:0007669"/>
    <property type="project" value="UniProtKB-KW"/>
</dbReference>
<keyword evidence="1" id="KW-0949">S-adenosyl-L-methionine</keyword>
<dbReference type="InterPro" id="IPR013785">
    <property type="entry name" value="Aldolase_TIM"/>
</dbReference>
<dbReference type="SFLD" id="SFLDG01067">
    <property type="entry name" value="SPASM/twitch_domain_containing"/>
    <property type="match status" value="1"/>
</dbReference>
<name>A0A3N0ASV7_9ACTN</name>
<protein>
    <submittedName>
        <fullName evidence="6">Radical SAM protein</fullName>
    </submittedName>
</protein>
<dbReference type="PANTHER" id="PTHR11228:SF7">
    <property type="entry name" value="PQQA PEPTIDE CYCLASE"/>
    <property type="match status" value="1"/>
</dbReference>
<evidence type="ECO:0000313" key="7">
    <source>
        <dbReference type="Proteomes" id="UP000278632"/>
    </source>
</evidence>
<dbReference type="SUPFAM" id="SSF102114">
    <property type="entry name" value="Radical SAM enzymes"/>
    <property type="match status" value="1"/>
</dbReference>
<dbReference type="EMBL" id="QICD01000045">
    <property type="protein sequence ID" value="RNL37971.1"/>
    <property type="molecule type" value="Genomic_DNA"/>
</dbReference>
<dbReference type="InterPro" id="IPR023885">
    <property type="entry name" value="4Fe4S-binding_SPASM_dom"/>
</dbReference>
<comment type="caution">
    <text evidence="6">The sequence shown here is derived from an EMBL/GenBank/DDBJ whole genome shotgun (WGS) entry which is preliminary data.</text>
</comment>
<evidence type="ECO:0000256" key="1">
    <source>
        <dbReference type="ARBA" id="ARBA00022691"/>
    </source>
</evidence>
<evidence type="ECO:0000259" key="5">
    <source>
        <dbReference type="PROSITE" id="PS51918"/>
    </source>
</evidence>
<organism evidence="6 7">
    <name type="scientific">Paraeggerthella hongkongensis</name>
    <dbReference type="NCBI Taxonomy" id="230658"/>
    <lineage>
        <taxon>Bacteria</taxon>
        <taxon>Bacillati</taxon>
        <taxon>Actinomycetota</taxon>
        <taxon>Coriobacteriia</taxon>
        <taxon>Eggerthellales</taxon>
        <taxon>Eggerthellaceae</taxon>
        <taxon>Paraeggerthella</taxon>
    </lineage>
</organism>
<dbReference type="CDD" id="cd01335">
    <property type="entry name" value="Radical_SAM"/>
    <property type="match status" value="1"/>
</dbReference>
<dbReference type="SFLD" id="SFLDG01386">
    <property type="entry name" value="main_SPASM_domain-containing"/>
    <property type="match status" value="1"/>
</dbReference>
<dbReference type="PANTHER" id="PTHR11228">
    <property type="entry name" value="RADICAL SAM DOMAIN PROTEIN"/>
    <property type="match status" value="1"/>
</dbReference>
<dbReference type="NCBIfam" id="TIGR04085">
    <property type="entry name" value="rSAM_more_4Fe4S"/>
    <property type="match status" value="1"/>
</dbReference>
<dbReference type="OrthoDB" id="9782387at2"/>
<dbReference type="GO" id="GO:0046872">
    <property type="term" value="F:metal ion binding"/>
    <property type="evidence" value="ECO:0007669"/>
    <property type="project" value="UniProtKB-KW"/>
</dbReference>
<dbReference type="InterPro" id="IPR050377">
    <property type="entry name" value="Radical_SAM_PqqE_MftC-like"/>
</dbReference>
<dbReference type="InterPro" id="IPR006638">
    <property type="entry name" value="Elp3/MiaA/NifB-like_rSAM"/>
</dbReference>
<dbReference type="SMART" id="SM00729">
    <property type="entry name" value="Elp3"/>
    <property type="match status" value="1"/>
</dbReference>
<sequence>MKFAEGVVSFEFAGVTLVGCLSTGYVIGLDEAGAGVCARMFKENVPVEDVSSVDPLLLEHLAKGGFFQEAVASECVLSAYLHVTQRCNLTCAGCYSLDAQRNALDDAPLVDVLRGVDELAAAGASRLVVSGGEPFLRDDLPAIVEHAKRMRGMASVTVLSNGTCMSRAALERMAPFVDCVSVSFDGCSESSQAYIRGKQRFSELVEAVRMVREAGIAAHIIPTVHARNVNDLADYVRLSKDLGATLNFSLLTCEPSDEVLGGLLPGDEELRMLGRSLLTLGEGKPIPAMDAPVGMSLSVRRNCGAGYNTLSIAADGTIYPCHMLHRGEYAMGNAFYGSVTEALKSSVSRMFRMLDAAEFEDCGACRYVRICGGGCRARSLFESGDLESKDSYCLMTQAFYDALGQAMSESIQGRR</sequence>
<reference evidence="7" key="1">
    <citation type="submission" date="2018-05" db="EMBL/GenBank/DDBJ databases">
        <title>Genome Sequencing of selected type strains of the family Eggerthellaceae.</title>
        <authorList>
            <person name="Danylec N."/>
            <person name="Stoll D.A."/>
            <person name="Doetsch A."/>
            <person name="Huch M."/>
        </authorList>
    </citation>
    <scope>NUCLEOTIDE SEQUENCE [LARGE SCALE GENOMIC DNA]</scope>
    <source>
        <strain evidence="7">DSM 16106</strain>
    </source>
</reference>
<keyword evidence="2" id="KW-0479">Metal-binding</keyword>
<keyword evidence="3" id="KW-0408">Iron</keyword>
<dbReference type="SFLD" id="SFLDS00029">
    <property type="entry name" value="Radical_SAM"/>
    <property type="match status" value="1"/>
</dbReference>
<dbReference type="GO" id="GO:0003824">
    <property type="term" value="F:catalytic activity"/>
    <property type="evidence" value="ECO:0007669"/>
    <property type="project" value="InterPro"/>
</dbReference>
<dbReference type="Proteomes" id="UP000278632">
    <property type="component" value="Unassembled WGS sequence"/>
</dbReference>
<keyword evidence="7" id="KW-1185">Reference proteome</keyword>
<accession>A0A3N0ASV7</accession>
<evidence type="ECO:0000256" key="2">
    <source>
        <dbReference type="ARBA" id="ARBA00022723"/>
    </source>
</evidence>
<evidence type="ECO:0000313" key="6">
    <source>
        <dbReference type="EMBL" id="RNL37971.1"/>
    </source>
</evidence>
<evidence type="ECO:0000256" key="4">
    <source>
        <dbReference type="ARBA" id="ARBA00023014"/>
    </source>
</evidence>
<dbReference type="RefSeq" id="WP_123193141.1">
    <property type="nucleotide sequence ID" value="NZ_QICD01000045.1"/>
</dbReference>
<proteinExistence type="predicted"/>
<dbReference type="CDD" id="cd21125">
    <property type="entry name" value="SPASM_AlbA-like"/>
    <property type="match status" value="1"/>
</dbReference>
<dbReference type="InterPro" id="IPR007197">
    <property type="entry name" value="rSAM"/>
</dbReference>
<dbReference type="Pfam" id="PF13186">
    <property type="entry name" value="SPASM"/>
    <property type="match status" value="1"/>
</dbReference>
<dbReference type="PROSITE" id="PS51918">
    <property type="entry name" value="RADICAL_SAM"/>
    <property type="match status" value="1"/>
</dbReference>
<feature type="domain" description="Radical SAM core" evidence="5">
    <location>
        <begin position="73"/>
        <end position="287"/>
    </location>
</feature>
<keyword evidence="4" id="KW-0411">Iron-sulfur</keyword>
<dbReference type="Pfam" id="PF04055">
    <property type="entry name" value="Radical_SAM"/>
    <property type="match status" value="1"/>
</dbReference>